<reference evidence="17" key="3">
    <citation type="submission" date="2025-08" db="UniProtKB">
        <authorList>
            <consortium name="Ensembl"/>
        </authorList>
    </citation>
    <scope>IDENTIFICATION</scope>
</reference>
<dbReference type="GO" id="GO:0060319">
    <property type="term" value="P:primitive erythrocyte differentiation"/>
    <property type="evidence" value="ECO:0007669"/>
    <property type="project" value="Ensembl"/>
</dbReference>
<dbReference type="PROSITE" id="PS50157">
    <property type="entry name" value="ZINC_FINGER_C2H2_2"/>
    <property type="match status" value="3"/>
</dbReference>
<feature type="domain" description="C2H2-type" evidence="16">
    <location>
        <begin position="298"/>
        <end position="327"/>
    </location>
</feature>
<dbReference type="GO" id="GO:0008270">
    <property type="term" value="F:zinc ion binding"/>
    <property type="evidence" value="ECO:0007669"/>
    <property type="project" value="UniProtKB-KW"/>
</dbReference>
<evidence type="ECO:0000313" key="17">
    <source>
        <dbReference type="Ensembl" id="ENSAMXP00000033409.1"/>
    </source>
</evidence>
<reference evidence="18" key="2">
    <citation type="journal article" date="2014" name="Nat. Commun.">
        <title>The cavefish genome reveals candidate genes for eye loss.</title>
        <authorList>
            <person name="McGaugh S.E."/>
            <person name="Gross J.B."/>
            <person name="Aken B."/>
            <person name="Blin M."/>
            <person name="Borowsky R."/>
            <person name="Chalopin D."/>
            <person name="Hinaux H."/>
            <person name="Jeffery W.R."/>
            <person name="Keene A."/>
            <person name="Ma L."/>
            <person name="Minx P."/>
            <person name="Murphy D."/>
            <person name="O'Quin K.E."/>
            <person name="Retaux S."/>
            <person name="Rohner N."/>
            <person name="Searle S.M."/>
            <person name="Stahl B.A."/>
            <person name="Tabin C."/>
            <person name="Volff J.N."/>
            <person name="Yoshizawa M."/>
            <person name="Warren W.C."/>
        </authorList>
    </citation>
    <scope>NUCLEOTIDE SEQUENCE [LARGE SCALE GENOMIC DNA]</scope>
    <source>
        <strain evidence="18">female</strain>
    </source>
</reference>
<dbReference type="Gene3D" id="3.30.160.60">
    <property type="entry name" value="Classic Zinc Finger"/>
    <property type="match status" value="3"/>
</dbReference>
<keyword evidence="13" id="KW-0539">Nucleus</keyword>
<feature type="domain" description="C2H2-type" evidence="16">
    <location>
        <begin position="268"/>
        <end position="297"/>
    </location>
</feature>
<evidence type="ECO:0000256" key="12">
    <source>
        <dbReference type="ARBA" id="ARBA00023163"/>
    </source>
</evidence>
<reference evidence="17" key="4">
    <citation type="submission" date="2025-09" db="UniProtKB">
        <authorList>
            <consortium name="Ensembl"/>
        </authorList>
    </citation>
    <scope>IDENTIFICATION</scope>
</reference>
<evidence type="ECO:0000256" key="15">
    <source>
        <dbReference type="SAM" id="MobiDB-lite"/>
    </source>
</evidence>
<dbReference type="GO" id="GO:0005634">
    <property type="term" value="C:nucleus"/>
    <property type="evidence" value="ECO:0007669"/>
    <property type="project" value="UniProtKB-SubCell"/>
</dbReference>
<dbReference type="InterPro" id="IPR013087">
    <property type="entry name" value="Znf_C2H2_type"/>
</dbReference>
<dbReference type="FunFam" id="3.30.160.60:FF:000237">
    <property type="entry name" value="Krueppel-like factor 2"/>
    <property type="match status" value="1"/>
</dbReference>
<evidence type="ECO:0000256" key="8">
    <source>
        <dbReference type="ARBA" id="ARBA00022843"/>
    </source>
</evidence>
<keyword evidence="5" id="KW-0677">Repeat</keyword>
<evidence type="ECO:0000256" key="2">
    <source>
        <dbReference type="ARBA" id="ARBA00006991"/>
    </source>
</evidence>
<name>A0A3B1IWE0_ASTMX</name>
<dbReference type="GO" id="GO:0000981">
    <property type="term" value="F:DNA-binding transcription factor activity, RNA polymerase II-specific"/>
    <property type="evidence" value="ECO:0007669"/>
    <property type="project" value="Ensembl"/>
</dbReference>
<dbReference type="FunFam" id="3.30.160.60:FF:000018">
    <property type="entry name" value="Krueppel-like factor 15"/>
    <property type="match status" value="1"/>
</dbReference>
<keyword evidence="3" id="KW-0597">Phosphoprotein</keyword>
<dbReference type="SMART" id="SM00355">
    <property type="entry name" value="ZnF_C2H2"/>
    <property type="match status" value="3"/>
</dbReference>
<accession>A0A3B1IWE0</accession>
<evidence type="ECO:0000256" key="13">
    <source>
        <dbReference type="ARBA" id="ARBA00023242"/>
    </source>
</evidence>
<keyword evidence="8" id="KW-0832">Ubl conjugation</keyword>
<sequence length="351" mass="39272">MRMAVTQAVLPSFSSFSNVSNTTQTMTMWKYEDCPMSSLHSPSERTVSVSTDHVDAAQHLRHQEQHSQDNEGCWDMELLLSEWGSTSPDQNSAQNYISQSSLLQDGGGQRGPSGLDIQFANHSGPLVNLLSNESVTSCLPTQLYSTTYSAEHHGKGVQPLPTSHLPSFPHSTDRKARSWEFGHHYPHVTHLSEGVGPLETIAPLPNYQYTFVQNHAHSRPYQPQAGYGYFPSSHSHAASVLPDSTAPPAAVEVKRSRRTAGRRRVAMHCCSYPGCTKTYTKSSHLKAHLRTHTGEKPYSCSWDGCGWKFARSDELTRHYRKHTGLKPYECMLCQRAFSRSDHLALHMKRHA</sequence>
<evidence type="ECO:0000256" key="6">
    <source>
        <dbReference type="ARBA" id="ARBA00022771"/>
    </source>
</evidence>
<evidence type="ECO:0000256" key="1">
    <source>
        <dbReference type="ARBA" id="ARBA00004123"/>
    </source>
</evidence>
<dbReference type="GO" id="GO:0031100">
    <property type="term" value="P:animal organ regeneration"/>
    <property type="evidence" value="ECO:0007669"/>
    <property type="project" value="Ensembl"/>
</dbReference>
<keyword evidence="7" id="KW-0862">Zinc</keyword>
<dbReference type="GO" id="GO:0010628">
    <property type="term" value="P:positive regulation of gene expression"/>
    <property type="evidence" value="ECO:0007669"/>
    <property type="project" value="Ensembl"/>
</dbReference>
<dbReference type="PANTHER" id="PTHR23235">
    <property type="entry name" value="KRUEPPEL-LIKE TRANSCRIPTION FACTOR"/>
    <property type="match status" value="1"/>
</dbReference>
<keyword evidence="4" id="KW-0479">Metal-binding</keyword>
<protein>
    <submittedName>
        <fullName evidence="17">Kruppel like factor 1 (erythroid)</fullName>
    </submittedName>
</protein>
<keyword evidence="10" id="KW-0238">DNA-binding</keyword>
<proteinExistence type="inferred from homology"/>
<dbReference type="FunFam" id="3.30.160.60:FF:000707">
    <property type="entry name" value="Putative Krueppel-like factor 1"/>
    <property type="match status" value="1"/>
</dbReference>
<dbReference type="GO" id="GO:0043697">
    <property type="term" value="P:cell dedifferentiation"/>
    <property type="evidence" value="ECO:0007669"/>
    <property type="project" value="Ensembl"/>
</dbReference>
<keyword evidence="12" id="KW-0804">Transcription</keyword>
<dbReference type="InterPro" id="IPR036236">
    <property type="entry name" value="Znf_C2H2_sf"/>
</dbReference>
<organism evidence="17 18">
    <name type="scientific">Astyanax mexicanus</name>
    <name type="common">Blind cave fish</name>
    <name type="synonym">Astyanax fasciatus mexicanus</name>
    <dbReference type="NCBI Taxonomy" id="7994"/>
    <lineage>
        <taxon>Eukaryota</taxon>
        <taxon>Metazoa</taxon>
        <taxon>Chordata</taxon>
        <taxon>Craniata</taxon>
        <taxon>Vertebrata</taxon>
        <taxon>Euteleostomi</taxon>
        <taxon>Actinopterygii</taxon>
        <taxon>Neopterygii</taxon>
        <taxon>Teleostei</taxon>
        <taxon>Ostariophysi</taxon>
        <taxon>Characiformes</taxon>
        <taxon>Characoidei</taxon>
        <taxon>Acestrorhamphidae</taxon>
        <taxon>Acestrorhamphinae</taxon>
        <taxon>Astyanax</taxon>
    </lineage>
</organism>
<evidence type="ECO:0000256" key="10">
    <source>
        <dbReference type="ARBA" id="ARBA00023125"/>
    </source>
</evidence>
<dbReference type="GO" id="GO:0045893">
    <property type="term" value="P:positive regulation of DNA-templated transcription"/>
    <property type="evidence" value="ECO:0007669"/>
    <property type="project" value="UniProtKB-ARBA"/>
</dbReference>
<evidence type="ECO:0000256" key="7">
    <source>
        <dbReference type="ARBA" id="ARBA00022833"/>
    </source>
</evidence>
<evidence type="ECO:0000256" key="5">
    <source>
        <dbReference type="ARBA" id="ARBA00022737"/>
    </source>
</evidence>
<keyword evidence="11" id="KW-0010">Activator</keyword>
<feature type="domain" description="C2H2-type" evidence="16">
    <location>
        <begin position="328"/>
        <end position="351"/>
    </location>
</feature>
<dbReference type="PANTHER" id="PTHR23235:SF145">
    <property type="entry name" value="KRUPPEL-LIKE FACTOR 1"/>
    <property type="match status" value="1"/>
</dbReference>
<evidence type="ECO:0000256" key="14">
    <source>
        <dbReference type="PROSITE-ProRule" id="PRU00042"/>
    </source>
</evidence>
<dbReference type="STRING" id="7994.ENSAMXP00000033409"/>
<dbReference type="Ensembl" id="ENSAMXT00000035515.1">
    <property type="protein sequence ID" value="ENSAMXP00000033409.1"/>
    <property type="gene ID" value="ENSAMXG00000030123.1"/>
</dbReference>
<dbReference type="Proteomes" id="UP000018467">
    <property type="component" value="Unassembled WGS sequence"/>
</dbReference>
<dbReference type="GO" id="GO:0000978">
    <property type="term" value="F:RNA polymerase II cis-regulatory region sequence-specific DNA binding"/>
    <property type="evidence" value="ECO:0007669"/>
    <property type="project" value="Ensembl"/>
</dbReference>
<keyword evidence="9" id="KW-0805">Transcription regulation</keyword>
<dbReference type="GO" id="GO:0060038">
    <property type="term" value="P:cardiac muscle cell proliferation"/>
    <property type="evidence" value="ECO:0007669"/>
    <property type="project" value="Ensembl"/>
</dbReference>
<evidence type="ECO:0000256" key="4">
    <source>
        <dbReference type="ARBA" id="ARBA00022723"/>
    </source>
</evidence>
<dbReference type="GO" id="GO:0045214">
    <property type="term" value="P:sarcomere organization"/>
    <property type="evidence" value="ECO:0007669"/>
    <property type="project" value="Ensembl"/>
</dbReference>
<dbReference type="GeneTree" id="ENSGT00940000163957"/>
<dbReference type="Pfam" id="PF00096">
    <property type="entry name" value="zf-C2H2"/>
    <property type="match status" value="3"/>
</dbReference>
<comment type="similarity">
    <text evidence="2">Belongs to the krueppel C2H2-type zinc-finger protein family.</text>
</comment>
<dbReference type="SUPFAM" id="SSF57667">
    <property type="entry name" value="beta-beta-alpha zinc fingers"/>
    <property type="match status" value="2"/>
</dbReference>
<comment type="subcellular location">
    <subcellularLocation>
        <location evidence="1">Nucleus</location>
    </subcellularLocation>
</comment>
<dbReference type="GO" id="GO:0055007">
    <property type="term" value="P:cardiac muscle cell differentiation"/>
    <property type="evidence" value="ECO:0007669"/>
    <property type="project" value="Ensembl"/>
</dbReference>
<feature type="region of interest" description="Disordered" evidence="15">
    <location>
        <begin position="150"/>
        <end position="171"/>
    </location>
</feature>
<dbReference type="GO" id="GO:0010725">
    <property type="term" value="P:regulation of primitive erythrocyte differentiation"/>
    <property type="evidence" value="ECO:0007669"/>
    <property type="project" value="Ensembl"/>
</dbReference>
<dbReference type="AlphaFoldDB" id="A0A3B1IWE0"/>
<dbReference type="PROSITE" id="PS00028">
    <property type="entry name" value="ZINC_FINGER_C2H2_1"/>
    <property type="match status" value="3"/>
</dbReference>
<dbReference type="Bgee" id="ENSAMXG00000030123">
    <property type="expression patterns" value="Expressed in heart and 8 other cell types or tissues"/>
</dbReference>
<evidence type="ECO:0000313" key="18">
    <source>
        <dbReference type="Proteomes" id="UP000018467"/>
    </source>
</evidence>
<keyword evidence="6 14" id="KW-0863">Zinc-finger</keyword>
<evidence type="ECO:0000256" key="11">
    <source>
        <dbReference type="ARBA" id="ARBA00023159"/>
    </source>
</evidence>
<dbReference type="GO" id="GO:0000785">
    <property type="term" value="C:chromatin"/>
    <property type="evidence" value="ECO:0007669"/>
    <property type="project" value="Ensembl"/>
</dbReference>
<evidence type="ECO:0000259" key="16">
    <source>
        <dbReference type="PROSITE" id="PS50157"/>
    </source>
</evidence>
<evidence type="ECO:0000256" key="3">
    <source>
        <dbReference type="ARBA" id="ARBA00022553"/>
    </source>
</evidence>
<evidence type="ECO:0000256" key="9">
    <source>
        <dbReference type="ARBA" id="ARBA00023015"/>
    </source>
</evidence>
<keyword evidence="18" id="KW-1185">Reference proteome</keyword>
<reference evidence="18" key="1">
    <citation type="submission" date="2013-03" db="EMBL/GenBank/DDBJ databases">
        <authorList>
            <person name="Jeffery W."/>
            <person name="Warren W."/>
            <person name="Wilson R.K."/>
        </authorList>
    </citation>
    <scope>NUCLEOTIDE SEQUENCE</scope>
    <source>
        <strain evidence="18">female</strain>
    </source>
</reference>
<dbReference type="InParanoid" id="A0A3B1IWE0"/>